<dbReference type="Proteomes" id="UP000053789">
    <property type="component" value="Unassembled WGS sequence"/>
</dbReference>
<dbReference type="RefSeq" id="XP_016616897.1">
    <property type="nucleotide sequence ID" value="XM_016766599.1"/>
</dbReference>
<name>A0A0D2HAD2_CLAB1</name>
<organism evidence="2 3">
    <name type="scientific">Cladophialophora bantiana (strain ATCC 10958 / CBS 173.52 / CDC B-1940 / NIH 8579)</name>
    <name type="common">Xylohypha bantiana</name>
    <dbReference type="NCBI Taxonomy" id="1442370"/>
    <lineage>
        <taxon>Eukaryota</taxon>
        <taxon>Fungi</taxon>
        <taxon>Dikarya</taxon>
        <taxon>Ascomycota</taxon>
        <taxon>Pezizomycotina</taxon>
        <taxon>Eurotiomycetes</taxon>
        <taxon>Chaetothyriomycetidae</taxon>
        <taxon>Chaetothyriales</taxon>
        <taxon>Herpotrichiellaceae</taxon>
        <taxon>Cladophialophora</taxon>
    </lineage>
</organism>
<proteinExistence type="predicted"/>
<sequence>MCQSTTDGQHHEPDLEADSNPSDGDSGYSGSIAGSWSASLASSVLNYKYENGRRYHAFREGQYILPNDEDEQQRLDMLHHIYKLILGGALFLSPLEEPQRVLDIGCGTGLWCIEFADEFPGATVTGTDLSPIQPGWVPPNCKFYVDDYESEWTYPPSEHFDYIHGRALCGSVADWPRLFTQALSHLNPGGWMEMQEYHCQVYSDDGSLDQAIYLKNWVEEMNEGSKRFGKELKTANKLKNYMQDAGYIDVHEEIYKCPIGPWAKGKRYKELGTYYRAQFVDAVEPFTLAIFTRVLGYTIDQALVTIERVKQDLINPNLHLYVDYHFVWGKKPG</sequence>
<feature type="compositionally biased region" description="Polar residues" evidence="1">
    <location>
        <begin position="19"/>
        <end position="28"/>
    </location>
</feature>
<dbReference type="EMBL" id="KN846993">
    <property type="protein sequence ID" value="KIW90228.1"/>
    <property type="molecule type" value="Genomic_DNA"/>
</dbReference>
<reference evidence="2" key="1">
    <citation type="submission" date="2015-01" db="EMBL/GenBank/DDBJ databases">
        <title>The Genome Sequence of Cladophialophora bantiana CBS 173.52.</title>
        <authorList>
            <consortium name="The Broad Institute Genomics Platform"/>
            <person name="Cuomo C."/>
            <person name="de Hoog S."/>
            <person name="Gorbushina A."/>
            <person name="Stielow B."/>
            <person name="Teixiera M."/>
            <person name="Abouelleil A."/>
            <person name="Chapman S.B."/>
            <person name="Priest M."/>
            <person name="Young S.K."/>
            <person name="Wortman J."/>
            <person name="Nusbaum C."/>
            <person name="Birren B."/>
        </authorList>
    </citation>
    <scope>NUCLEOTIDE SEQUENCE [LARGE SCALE GENOMIC DNA]</scope>
    <source>
        <strain evidence="2">CBS 173.52</strain>
    </source>
</reference>
<dbReference type="GO" id="GO:0008168">
    <property type="term" value="F:methyltransferase activity"/>
    <property type="evidence" value="ECO:0007669"/>
    <property type="project" value="TreeGrafter"/>
</dbReference>
<evidence type="ECO:0000313" key="3">
    <source>
        <dbReference type="Proteomes" id="UP000053789"/>
    </source>
</evidence>
<gene>
    <name evidence="2" type="ORF">Z519_08872</name>
</gene>
<dbReference type="VEuPathDB" id="FungiDB:Z519_08872"/>
<evidence type="ECO:0000313" key="2">
    <source>
        <dbReference type="EMBL" id="KIW90228.1"/>
    </source>
</evidence>
<protein>
    <recommendedName>
        <fullName evidence="4">Methyltransferase</fullName>
    </recommendedName>
</protein>
<accession>A0A0D2HAD2</accession>
<dbReference type="Gene3D" id="3.40.50.150">
    <property type="entry name" value="Vaccinia Virus protein VP39"/>
    <property type="match status" value="1"/>
</dbReference>
<dbReference type="GeneID" id="27701800"/>
<feature type="region of interest" description="Disordered" evidence="1">
    <location>
        <begin position="1"/>
        <end position="28"/>
    </location>
</feature>
<dbReference type="CDD" id="cd02440">
    <property type="entry name" value="AdoMet_MTases"/>
    <property type="match status" value="1"/>
</dbReference>
<keyword evidence="3" id="KW-1185">Reference proteome</keyword>
<dbReference type="AlphaFoldDB" id="A0A0D2HAD2"/>
<dbReference type="InterPro" id="IPR029063">
    <property type="entry name" value="SAM-dependent_MTases_sf"/>
</dbReference>
<dbReference type="SUPFAM" id="SSF53335">
    <property type="entry name" value="S-adenosyl-L-methionine-dependent methyltransferases"/>
    <property type="match status" value="1"/>
</dbReference>
<dbReference type="OrthoDB" id="2013972at2759"/>
<dbReference type="Pfam" id="PF13489">
    <property type="entry name" value="Methyltransf_23"/>
    <property type="match status" value="1"/>
</dbReference>
<dbReference type="HOGENOM" id="CLU_010595_0_2_1"/>
<evidence type="ECO:0000256" key="1">
    <source>
        <dbReference type="SAM" id="MobiDB-lite"/>
    </source>
</evidence>
<evidence type="ECO:0008006" key="4">
    <source>
        <dbReference type="Google" id="ProtNLM"/>
    </source>
</evidence>
<dbReference type="PANTHER" id="PTHR43591">
    <property type="entry name" value="METHYLTRANSFERASE"/>
    <property type="match status" value="1"/>
</dbReference>
<dbReference type="PANTHER" id="PTHR43591:SF10">
    <property type="entry name" value="ABC TRANSMEMBRANE TYPE-1 DOMAIN-CONTAINING PROTEIN-RELATED"/>
    <property type="match status" value="1"/>
</dbReference>